<keyword evidence="3" id="KW-1185">Reference proteome</keyword>
<evidence type="ECO:0000313" key="3">
    <source>
        <dbReference type="Proteomes" id="UP000439903"/>
    </source>
</evidence>
<dbReference type="AlphaFoldDB" id="A0A8H4A8N5"/>
<organism evidence="2 3">
    <name type="scientific">Gigaspora margarita</name>
    <dbReference type="NCBI Taxonomy" id="4874"/>
    <lineage>
        <taxon>Eukaryota</taxon>
        <taxon>Fungi</taxon>
        <taxon>Fungi incertae sedis</taxon>
        <taxon>Mucoromycota</taxon>
        <taxon>Glomeromycotina</taxon>
        <taxon>Glomeromycetes</taxon>
        <taxon>Diversisporales</taxon>
        <taxon>Gigasporaceae</taxon>
        <taxon>Gigaspora</taxon>
    </lineage>
</organism>
<keyword evidence="1" id="KW-0732">Signal</keyword>
<proteinExistence type="predicted"/>
<gene>
    <name evidence="2" type="ORF">F8M41_000721</name>
</gene>
<reference evidence="2 3" key="1">
    <citation type="journal article" date="2019" name="Environ. Microbiol.">
        <title>At the nexus of three kingdoms: the genome of the mycorrhizal fungus Gigaspora margarita provides insights into plant, endobacterial and fungal interactions.</title>
        <authorList>
            <person name="Venice F."/>
            <person name="Ghignone S."/>
            <person name="Salvioli di Fossalunga A."/>
            <person name="Amselem J."/>
            <person name="Novero M."/>
            <person name="Xianan X."/>
            <person name="Sedzielewska Toro K."/>
            <person name="Morin E."/>
            <person name="Lipzen A."/>
            <person name="Grigoriev I.V."/>
            <person name="Henrissat B."/>
            <person name="Martin F.M."/>
            <person name="Bonfante P."/>
        </authorList>
    </citation>
    <scope>NUCLEOTIDE SEQUENCE [LARGE SCALE GENOMIC DNA]</scope>
    <source>
        <strain evidence="2 3">BEG34</strain>
    </source>
</reference>
<evidence type="ECO:0000313" key="2">
    <source>
        <dbReference type="EMBL" id="KAF0459605.1"/>
    </source>
</evidence>
<feature type="chain" id="PRO_5034979317" evidence="1">
    <location>
        <begin position="19"/>
        <end position="152"/>
    </location>
</feature>
<comment type="caution">
    <text evidence="2">The sequence shown here is derived from an EMBL/GenBank/DDBJ whole genome shotgun (WGS) entry which is preliminary data.</text>
</comment>
<dbReference type="Proteomes" id="UP000439903">
    <property type="component" value="Unassembled WGS sequence"/>
</dbReference>
<accession>A0A8H4A8N5</accession>
<feature type="signal peptide" evidence="1">
    <location>
        <begin position="1"/>
        <end position="18"/>
    </location>
</feature>
<dbReference type="EMBL" id="WTPW01001057">
    <property type="protein sequence ID" value="KAF0459605.1"/>
    <property type="molecule type" value="Genomic_DNA"/>
</dbReference>
<evidence type="ECO:0000256" key="1">
    <source>
        <dbReference type="SAM" id="SignalP"/>
    </source>
</evidence>
<protein>
    <submittedName>
        <fullName evidence="2">Uncharacterized protein</fullName>
    </submittedName>
</protein>
<sequence length="152" mass="16990">MKNFIFAFILFALLTVNAAPFQLNKRYSIFLPCPFTTSDLLGVDIKPDPPVSEKSVSFNVSGTLSYYNITKGKTFLLIQYTNEAFGPFTDDYKQNFTKSIKAGTPFQIFAPEVPTPKLPNAYELLVAVAELSDDPAYKYNALACVFSSYNYS</sequence>
<name>A0A8H4A8N5_GIGMA</name>